<evidence type="ECO:0000256" key="4">
    <source>
        <dbReference type="ARBA" id="ARBA00022842"/>
    </source>
</evidence>
<name>A0AAX3LZ62_9BACL</name>
<evidence type="ECO:0000313" key="8">
    <source>
        <dbReference type="Proteomes" id="UP001220509"/>
    </source>
</evidence>
<feature type="transmembrane region" description="Helical" evidence="5">
    <location>
        <begin position="92"/>
        <end position="110"/>
    </location>
</feature>
<organism evidence="7 8">
    <name type="scientific">Paenibacillus kyungheensis</name>
    <dbReference type="NCBI Taxonomy" id="1452732"/>
    <lineage>
        <taxon>Bacteria</taxon>
        <taxon>Bacillati</taxon>
        <taxon>Bacillota</taxon>
        <taxon>Bacilli</taxon>
        <taxon>Bacillales</taxon>
        <taxon>Paenibacillaceae</taxon>
        <taxon>Paenibacillus</taxon>
    </lineage>
</organism>
<dbReference type="InterPro" id="IPR002792">
    <property type="entry name" value="TRAM_dom"/>
</dbReference>
<evidence type="ECO:0000256" key="3">
    <source>
        <dbReference type="ARBA" id="ARBA00022801"/>
    </source>
</evidence>
<keyword evidence="5" id="KW-0472">Membrane</keyword>
<dbReference type="InterPro" id="IPR052041">
    <property type="entry name" value="Nucleic_acid_metab_PIN/TRAM"/>
</dbReference>
<dbReference type="PANTHER" id="PTHR11603:SF147">
    <property type="entry name" value="MEMBRANE PROTEIN"/>
    <property type="match status" value="1"/>
</dbReference>
<dbReference type="AlphaFoldDB" id="A0AAX3LZ62"/>
<gene>
    <name evidence="7" type="ORF">PQ456_19355</name>
</gene>
<dbReference type="Gene3D" id="3.40.50.1010">
    <property type="entry name" value="5'-nuclease"/>
    <property type="match status" value="1"/>
</dbReference>
<keyword evidence="3" id="KW-0378">Hydrolase</keyword>
<evidence type="ECO:0000259" key="6">
    <source>
        <dbReference type="PROSITE" id="PS50926"/>
    </source>
</evidence>
<dbReference type="GO" id="GO:0016787">
    <property type="term" value="F:hydrolase activity"/>
    <property type="evidence" value="ECO:0007669"/>
    <property type="project" value="UniProtKB-KW"/>
</dbReference>
<proteinExistence type="predicted"/>
<dbReference type="CDD" id="cd09877">
    <property type="entry name" value="PIN_YacL-like"/>
    <property type="match status" value="1"/>
</dbReference>
<evidence type="ECO:0000256" key="2">
    <source>
        <dbReference type="ARBA" id="ARBA00022722"/>
    </source>
</evidence>
<dbReference type="Pfam" id="PF01938">
    <property type="entry name" value="TRAM"/>
    <property type="match status" value="1"/>
</dbReference>
<evidence type="ECO:0000313" key="7">
    <source>
        <dbReference type="EMBL" id="WCT55284.1"/>
    </source>
</evidence>
<dbReference type="SUPFAM" id="SSF88723">
    <property type="entry name" value="PIN domain-like"/>
    <property type="match status" value="1"/>
</dbReference>
<dbReference type="PROSITE" id="PS50926">
    <property type="entry name" value="TRAM"/>
    <property type="match status" value="1"/>
</dbReference>
<dbReference type="EMBL" id="CP117416">
    <property type="protein sequence ID" value="WCT55284.1"/>
    <property type="molecule type" value="Genomic_DNA"/>
</dbReference>
<keyword evidence="2" id="KW-0540">Nuclease</keyword>
<evidence type="ECO:0000256" key="5">
    <source>
        <dbReference type="SAM" id="Phobius"/>
    </source>
</evidence>
<evidence type="ECO:0000256" key="1">
    <source>
        <dbReference type="ARBA" id="ARBA00001946"/>
    </source>
</evidence>
<dbReference type="PANTHER" id="PTHR11603">
    <property type="entry name" value="AAA FAMILY ATPASE"/>
    <property type="match status" value="1"/>
</dbReference>
<dbReference type="InterPro" id="IPR002716">
    <property type="entry name" value="PIN_dom"/>
</dbReference>
<keyword evidence="8" id="KW-1185">Reference proteome</keyword>
<keyword evidence="5" id="KW-0812">Transmembrane</keyword>
<dbReference type="RefSeq" id="WP_273613676.1">
    <property type="nucleotide sequence ID" value="NZ_CP117416.1"/>
</dbReference>
<feature type="transmembrane region" description="Helical" evidence="5">
    <location>
        <begin position="61"/>
        <end position="86"/>
    </location>
</feature>
<keyword evidence="5" id="KW-1133">Transmembrane helix</keyword>
<reference evidence="7 8" key="1">
    <citation type="submission" date="2023-02" db="EMBL/GenBank/DDBJ databases">
        <title>Genome sequence of Paenibacillus kyungheensis KACC 18744.</title>
        <authorList>
            <person name="Kim S."/>
            <person name="Heo J."/>
            <person name="Kwon S.-W."/>
        </authorList>
    </citation>
    <scope>NUCLEOTIDE SEQUENCE [LARGE SCALE GENOMIC DNA]</scope>
    <source>
        <strain evidence="7 8">KACC 18744</strain>
    </source>
</reference>
<feature type="domain" description="TRAM" evidence="6">
    <location>
        <begin position="262"/>
        <end position="323"/>
    </location>
</feature>
<dbReference type="Proteomes" id="UP001220509">
    <property type="component" value="Chromosome"/>
</dbReference>
<sequence length="330" mass="36457">MWQQLIGFPKGWIEEQEGMKELWISLAVIVIMLAVAVLSVRKLVHFVECTKNHLLTVPISLMITGTSGLAIGLLLGLLSSFIMLWLGSIGEIIRAILMTILGYVGLRIGITKSEDILSFWKHESLAEPVLSSMNKIIDTNIAIDGRIIELCQDGFIEGSVLVPDFILHELQLLADSSDTLRRHRGKRGLEVIAHLQQLEQVEVIIQNTQYPETEPTDNKLLRLALDTSATLITNDSNLQQLGHLQHIHVLNLNTLASIMKPILRAGQIVTTAIIKSGKEAGQGIAYLDDGTMIVVEDSQSYIGQECEVIVTSVLQTANGKMVFAKLHRSE</sequence>
<comment type="cofactor">
    <cofactor evidence="1">
        <name>Mg(2+)</name>
        <dbReference type="ChEBI" id="CHEBI:18420"/>
    </cofactor>
</comment>
<dbReference type="GO" id="GO:0004518">
    <property type="term" value="F:nuclease activity"/>
    <property type="evidence" value="ECO:0007669"/>
    <property type="project" value="UniProtKB-KW"/>
</dbReference>
<keyword evidence="4" id="KW-0460">Magnesium</keyword>
<protein>
    <recommendedName>
        <fullName evidence="6">TRAM domain-containing protein</fullName>
    </recommendedName>
</protein>
<dbReference type="SMART" id="SM00670">
    <property type="entry name" value="PINc"/>
    <property type="match status" value="1"/>
</dbReference>
<feature type="transmembrane region" description="Helical" evidence="5">
    <location>
        <begin position="22"/>
        <end position="40"/>
    </location>
</feature>
<dbReference type="InterPro" id="IPR029060">
    <property type="entry name" value="PIN-like_dom_sf"/>
</dbReference>
<accession>A0AAX3LZ62</accession>
<dbReference type="KEGG" id="pka:PQ456_19355"/>